<dbReference type="EMBL" id="LR746273">
    <property type="protein sequence ID" value="CAA7403211.1"/>
    <property type="molecule type" value="Genomic_DNA"/>
</dbReference>
<sequence>MVSGLDSRPTSKESNNGQIGSDIGWRWCPLFVGKWGETRSAQEYLGRHHVMSKTHHNYYASILRRESDSRHPCYAWMTYCLEEIKGDYYWPLKTTTEIQEKEERENKRKEKS</sequence>
<name>A0A7I8KZT9_SPIIN</name>
<evidence type="ECO:0000256" key="1">
    <source>
        <dbReference type="SAM" id="MobiDB-lite"/>
    </source>
</evidence>
<dbReference type="Proteomes" id="UP000663760">
    <property type="component" value="Chromosome 10"/>
</dbReference>
<accession>A0A7I8KZT9</accession>
<gene>
    <name evidence="2" type="ORF">SI8410_10013889</name>
</gene>
<evidence type="ECO:0000313" key="2">
    <source>
        <dbReference type="EMBL" id="CAA7403211.1"/>
    </source>
</evidence>
<proteinExistence type="predicted"/>
<keyword evidence="3" id="KW-1185">Reference proteome</keyword>
<reference evidence="2" key="1">
    <citation type="submission" date="2020-02" db="EMBL/GenBank/DDBJ databases">
        <authorList>
            <person name="Scholz U."/>
            <person name="Mascher M."/>
            <person name="Fiebig A."/>
        </authorList>
    </citation>
    <scope>NUCLEOTIDE SEQUENCE</scope>
</reference>
<dbReference type="AlphaFoldDB" id="A0A7I8KZT9"/>
<protein>
    <submittedName>
        <fullName evidence="2">Uncharacterized protein</fullName>
    </submittedName>
</protein>
<organism evidence="2 3">
    <name type="scientific">Spirodela intermedia</name>
    <name type="common">Intermediate duckweed</name>
    <dbReference type="NCBI Taxonomy" id="51605"/>
    <lineage>
        <taxon>Eukaryota</taxon>
        <taxon>Viridiplantae</taxon>
        <taxon>Streptophyta</taxon>
        <taxon>Embryophyta</taxon>
        <taxon>Tracheophyta</taxon>
        <taxon>Spermatophyta</taxon>
        <taxon>Magnoliopsida</taxon>
        <taxon>Liliopsida</taxon>
        <taxon>Araceae</taxon>
        <taxon>Lemnoideae</taxon>
        <taxon>Spirodela</taxon>
    </lineage>
</organism>
<feature type="region of interest" description="Disordered" evidence="1">
    <location>
        <begin position="1"/>
        <end position="20"/>
    </location>
</feature>
<evidence type="ECO:0000313" key="3">
    <source>
        <dbReference type="Proteomes" id="UP000663760"/>
    </source>
</evidence>